<dbReference type="EnsemblMetazoa" id="HelroT161794">
    <property type="protein sequence ID" value="HelroP161794"/>
    <property type="gene ID" value="HelroG161794"/>
</dbReference>
<sequence length="198" mass="22748">MATVFSFEHICKPKTLDVVTDPNCPIGECLKPYKSLNYLSGDGLSKVWSGRPHYDPRSLGWQKHHEKMALPRERVPGQMTFESEDDWRAWQKKRDAYDSKLPGGLGYKFATPPEFKLNGHAFSPYNLYRMGRPPLNLNDAQDPLPPRDDSTFPFIQHEPKGFYGCYHNELDVHNNGGFRFSRREPSYPCACKGSAIMY</sequence>
<evidence type="ECO:0000313" key="3">
    <source>
        <dbReference type="Proteomes" id="UP000015101"/>
    </source>
</evidence>
<protein>
    <submittedName>
        <fullName evidence="1 2">Uncharacterized protein</fullName>
    </submittedName>
</protein>
<name>T1ERX4_HELRO</name>
<dbReference type="AlphaFoldDB" id="T1ERX4"/>
<dbReference type="RefSeq" id="XP_009019924.1">
    <property type="nucleotide sequence ID" value="XM_009021676.1"/>
</dbReference>
<dbReference type="CTD" id="20199324"/>
<dbReference type="InParanoid" id="T1ERX4"/>
<reference evidence="3" key="1">
    <citation type="submission" date="2012-12" db="EMBL/GenBank/DDBJ databases">
        <authorList>
            <person name="Hellsten U."/>
            <person name="Grimwood J."/>
            <person name="Chapman J.A."/>
            <person name="Shapiro H."/>
            <person name="Aerts A."/>
            <person name="Otillar R.P."/>
            <person name="Terry A.Y."/>
            <person name="Boore J.L."/>
            <person name="Simakov O."/>
            <person name="Marletaz F."/>
            <person name="Cho S.-J."/>
            <person name="Edsinger-Gonzales E."/>
            <person name="Havlak P."/>
            <person name="Kuo D.-H."/>
            <person name="Larsson T."/>
            <person name="Lv J."/>
            <person name="Arendt D."/>
            <person name="Savage R."/>
            <person name="Osoegawa K."/>
            <person name="de Jong P."/>
            <person name="Lindberg D.R."/>
            <person name="Seaver E.C."/>
            <person name="Weisblat D.A."/>
            <person name="Putnam N.H."/>
            <person name="Grigoriev I.V."/>
            <person name="Rokhsar D.S."/>
        </authorList>
    </citation>
    <scope>NUCLEOTIDE SEQUENCE</scope>
</reference>
<organism evidence="2 3">
    <name type="scientific">Helobdella robusta</name>
    <name type="common">Californian leech</name>
    <dbReference type="NCBI Taxonomy" id="6412"/>
    <lineage>
        <taxon>Eukaryota</taxon>
        <taxon>Metazoa</taxon>
        <taxon>Spiralia</taxon>
        <taxon>Lophotrochozoa</taxon>
        <taxon>Annelida</taxon>
        <taxon>Clitellata</taxon>
        <taxon>Hirudinea</taxon>
        <taxon>Rhynchobdellida</taxon>
        <taxon>Glossiphoniidae</taxon>
        <taxon>Helobdella</taxon>
    </lineage>
</organism>
<dbReference type="OMA" id="CACKGSA"/>
<dbReference type="GeneID" id="20199324"/>
<dbReference type="KEGG" id="hro:HELRODRAFT_161794"/>
<proteinExistence type="predicted"/>
<dbReference type="EMBL" id="AMQM01000918">
    <property type="status" value="NOT_ANNOTATED_CDS"/>
    <property type="molecule type" value="Genomic_DNA"/>
</dbReference>
<reference evidence="1 3" key="2">
    <citation type="journal article" date="2013" name="Nature">
        <title>Insights into bilaterian evolution from three spiralian genomes.</title>
        <authorList>
            <person name="Simakov O."/>
            <person name="Marletaz F."/>
            <person name="Cho S.J."/>
            <person name="Edsinger-Gonzales E."/>
            <person name="Havlak P."/>
            <person name="Hellsten U."/>
            <person name="Kuo D.H."/>
            <person name="Larsson T."/>
            <person name="Lv J."/>
            <person name="Arendt D."/>
            <person name="Savage R."/>
            <person name="Osoegawa K."/>
            <person name="de Jong P."/>
            <person name="Grimwood J."/>
            <person name="Chapman J.A."/>
            <person name="Shapiro H."/>
            <person name="Aerts A."/>
            <person name="Otillar R.P."/>
            <person name="Terry A.Y."/>
            <person name="Boore J.L."/>
            <person name="Grigoriev I.V."/>
            <person name="Lindberg D.R."/>
            <person name="Seaver E.C."/>
            <person name="Weisblat D.A."/>
            <person name="Putnam N.H."/>
            <person name="Rokhsar D.S."/>
        </authorList>
    </citation>
    <scope>NUCLEOTIDE SEQUENCE</scope>
</reference>
<dbReference type="OrthoDB" id="6038751at2759"/>
<gene>
    <name evidence="2" type="primary">20199324</name>
    <name evidence="1" type="ORF">HELRODRAFT_161794</name>
</gene>
<accession>T1ERX4</accession>
<reference evidence="2" key="3">
    <citation type="submission" date="2015-06" db="UniProtKB">
        <authorList>
            <consortium name="EnsemblMetazoa"/>
        </authorList>
    </citation>
    <scope>IDENTIFICATION</scope>
</reference>
<dbReference type="Proteomes" id="UP000015101">
    <property type="component" value="Unassembled WGS sequence"/>
</dbReference>
<dbReference type="HOGENOM" id="CLU_1379489_0_0_1"/>
<evidence type="ECO:0000313" key="1">
    <source>
        <dbReference type="EMBL" id="ESO02516.1"/>
    </source>
</evidence>
<dbReference type="EMBL" id="KB096742">
    <property type="protein sequence ID" value="ESO02516.1"/>
    <property type="molecule type" value="Genomic_DNA"/>
</dbReference>
<evidence type="ECO:0000313" key="2">
    <source>
        <dbReference type="EnsemblMetazoa" id="HelroP161794"/>
    </source>
</evidence>
<keyword evidence="3" id="KW-1185">Reference proteome</keyword>